<reference evidence="2" key="1">
    <citation type="journal article" date="2015" name="Nature">
        <title>Complex archaea that bridge the gap between prokaryotes and eukaryotes.</title>
        <authorList>
            <person name="Spang A."/>
            <person name="Saw J.H."/>
            <person name="Jorgensen S.L."/>
            <person name="Zaremba-Niedzwiedzka K."/>
            <person name="Martijn J."/>
            <person name="Lind A.E."/>
            <person name="van Eijk R."/>
            <person name="Schleper C."/>
            <person name="Guy L."/>
            <person name="Ettema T.J."/>
        </authorList>
    </citation>
    <scope>NUCLEOTIDE SEQUENCE</scope>
</reference>
<dbReference type="EMBL" id="LAZR01021096">
    <property type="protein sequence ID" value="KKL86505.1"/>
    <property type="molecule type" value="Genomic_DNA"/>
</dbReference>
<protein>
    <submittedName>
        <fullName evidence="2">Uncharacterized protein</fullName>
    </submittedName>
</protein>
<proteinExistence type="predicted"/>
<feature type="compositionally biased region" description="Polar residues" evidence="1">
    <location>
        <begin position="48"/>
        <end position="57"/>
    </location>
</feature>
<sequence length="100" mass="11159">TYTTTLSAVKAQAVHMKAKQAKTYYDRILAVARKHPKARPYADPTKPKYSSTANSSFQSRKRHFAAEALRIVNLLATAAKEPAVIVPGQKPPGRKKKKRR</sequence>
<evidence type="ECO:0000256" key="1">
    <source>
        <dbReference type="SAM" id="MobiDB-lite"/>
    </source>
</evidence>
<feature type="region of interest" description="Disordered" evidence="1">
    <location>
        <begin position="35"/>
        <end position="57"/>
    </location>
</feature>
<organism evidence="2">
    <name type="scientific">marine sediment metagenome</name>
    <dbReference type="NCBI Taxonomy" id="412755"/>
    <lineage>
        <taxon>unclassified sequences</taxon>
        <taxon>metagenomes</taxon>
        <taxon>ecological metagenomes</taxon>
    </lineage>
</organism>
<dbReference type="AlphaFoldDB" id="A0A0F9HXQ6"/>
<comment type="caution">
    <text evidence="2">The sequence shown here is derived from an EMBL/GenBank/DDBJ whole genome shotgun (WGS) entry which is preliminary data.</text>
</comment>
<name>A0A0F9HXQ6_9ZZZZ</name>
<gene>
    <name evidence="2" type="ORF">LCGC14_1944080</name>
</gene>
<evidence type="ECO:0000313" key="2">
    <source>
        <dbReference type="EMBL" id="KKL86505.1"/>
    </source>
</evidence>
<accession>A0A0F9HXQ6</accession>
<feature type="non-terminal residue" evidence="2">
    <location>
        <position position="1"/>
    </location>
</feature>